<dbReference type="Proteomes" id="UP000834106">
    <property type="component" value="Chromosome 6"/>
</dbReference>
<dbReference type="AlphaFoldDB" id="A0AAD1Z6G5"/>
<gene>
    <name evidence="1" type="ORF">FPE_LOCUS11199</name>
</gene>
<accession>A0AAD1Z6G5</accession>
<evidence type="ECO:0000313" key="1">
    <source>
        <dbReference type="EMBL" id="CAI9763769.1"/>
    </source>
</evidence>
<sequence>MCLDAAFDSTAPACTSVASVMRGSFTILPETPLTKFSMEESASLACYCFIIVSLWHLEHIFMVAAVPKKPVVEANNGRSGAWQPVSFEDSIIAKIMSFARIQNRKYM</sequence>
<dbReference type="EMBL" id="OU503041">
    <property type="protein sequence ID" value="CAI9763769.1"/>
    <property type="molecule type" value="Genomic_DNA"/>
</dbReference>
<evidence type="ECO:0000313" key="2">
    <source>
        <dbReference type="Proteomes" id="UP000834106"/>
    </source>
</evidence>
<proteinExistence type="predicted"/>
<name>A0AAD1Z6G5_9LAMI</name>
<protein>
    <submittedName>
        <fullName evidence="1">Uncharacterized protein</fullName>
    </submittedName>
</protein>
<organism evidence="1 2">
    <name type="scientific">Fraxinus pennsylvanica</name>
    <dbReference type="NCBI Taxonomy" id="56036"/>
    <lineage>
        <taxon>Eukaryota</taxon>
        <taxon>Viridiplantae</taxon>
        <taxon>Streptophyta</taxon>
        <taxon>Embryophyta</taxon>
        <taxon>Tracheophyta</taxon>
        <taxon>Spermatophyta</taxon>
        <taxon>Magnoliopsida</taxon>
        <taxon>eudicotyledons</taxon>
        <taxon>Gunneridae</taxon>
        <taxon>Pentapetalae</taxon>
        <taxon>asterids</taxon>
        <taxon>lamiids</taxon>
        <taxon>Lamiales</taxon>
        <taxon>Oleaceae</taxon>
        <taxon>Oleeae</taxon>
        <taxon>Fraxinus</taxon>
    </lineage>
</organism>
<reference evidence="1" key="1">
    <citation type="submission" date="2023-05" db="EMBL/GenBank/DDBJ databases">
        <authorList>
            <person name="Huff M."/>
        </authorList>
    </citation>
    <scope>NUCLEOTIDE SEQUENCE</scope>
</reference>
<keyword evidence="2" id="KW-1185">Reference proteome</keyword>